<comment type="caution">
    <text evidence="2">The sequence shown here is derived from an EMBL/GenBank/DDBJ whole genome shotgun (WGS) entry which is preliminary data.</text>
</comment>
<evidence type="ECO:0000259" key="1">
    <source>
        <dbReference type="Pfam" id="PF04057"/>
    </source>
</evidence>
<gene>
    <name evidence="2" type="ORF">CJ030_MR0G008505</name>
</gene>
<evidence type="ECO:0000313" key="2">
    <source>
        <dbReference type="EMBL" id="KAB1200080.1"/>
    </source>
</evidence>
<dbReference type="PANTHER" id="PTHR14944:SF2">
    <property type="entry name" value="RPA-RELATED PROTEIN RADX"/>
    <property type="match status" value="1"/>
</dbReference>
<reference evidence="2 3" key="1">
    <citation type="journal article" date="2019" name="Plant Biotechnol. J.">
        <title>The red bayberry genome and genetic basis of sex determination.</title>
        <authorList>
            <person name="Jia H.M."/>
            <person name="Jia H.J."/>
            <person name="Cai Q.L."/>
            <person name="Wang Y."/>
            <person name="Zhao H.B."/>
            <person name="Yang W.F."/>
            <person name="Wang G.Y."/>
            <person name="Li Y.H."/>
            <person name="Zhan D.L."/>
            <person name="Shen Y.T."/>
            <person name="Niu Q.F."/>
            <person name="Chang L."/>
            <person name="Qiu J."/>
            <person name="Zhao L."/>
            <person name="Xie H.B."/>
            <person name="Fu W.Y."/>
            <person name="Jin J."/>
            <person name="Li X.W."/>
            <person name="Jiao Y."/>
            <person name="Zhou C.C."/>
            <person name="Tu T."/>
            <person name="Chai C.Y."/>
            <person name="Gao J.L."/>
            <person name="Fan L.J."/>
            <person name="van de Weg E."/>
            <person name="Wang J.Y."/>
            <person name="Gao Z.S."/>
        </authorList>
    </citation>
    <scope>NUCLEOTIDE SEQUENCE [LARGE SCALE GENOMIC DNA]</scope>
    <source>
        <tissue evidence="2">Leaves</tissue>
    </source>
</reference>
<dbReference type="GO" id="GO:0006260">
    <property type="term" value="P:DNA replication"/>
    <property type="evidence" value="ECO:0007669"/>
    <property type="project" value="InterPro"/>
</dbReference>
<dbReference type="SUPFAM" id="SSF50249">
    <property type="entry name" value="Nucleic acid-binding proteins"/>
    <property type="match status" value="1"/>
</dbReference>
<dbReference type="OrthoDB" id="1751331at2759"/>
<protein>
    <submittedName>
        <fullName evidence="2">Replication protein A 70 kDa DNA-binding subunit E</fullName>
    </submittedName>
</protein>
<dbReference type="GO" id="GO:0005634">
    <property type="term" value="C:nucleus"/>
    <property type="evidence" value="ECO:0007669"/>
    <property type="project" value="InterPro"/>
</dbReference>
<dbReference type="AlphaFoldDB" id="A0A6A1ULQ9"/>
<sequence length="105" mass="11590">MAINLTEGAIMMMCRGELKAEEVKPVLQVIDVKLVSTQAQQHSNTERFRVLLSDGSLHQQGMLATQMNALVKEGKLQKGSVVQLTQFVCNVVQNRMHLPALDGSK</sequence>
<name>A0A6A1ULQ9_9ROSI</name>
<dbReference type="Pfam" id="PF04057">
    <property type="entry name" value="Rep-A_N"/>
    <property type="match status" value="1"/>
</dbReference>
<accession>A0A6A1ULQ9</accession>
<keyword evidence="3" id="KW-1185">Reference proteome</keyword>
<dbReference type="InterPro" id="IPR012340">
    <property type="entry name" value="NA-bd_OB-fold"/>
</dbReference>
<feature type="domain" description="Replication factor-A protein 1 N-terminal" evidence="1">
    <location>
        <begin position="5"/>
        <end position="94"/>
    </location>
</feature>
<evidence type="ECO:0000313" key="3">
    <source>
        <dbReference type="Proteomes" id="UP000516437"/>
    </source>
</evidence>
<proteinExistence type="predicted"/>
<dbReference type="GO" id="GO:0003697">
    <property type="term" value="F:single-stranded DNA binding"/>
    <property type="evidence" value="ECO:0007669"/>
    <property type="project" value="InterPro"/>
</dbReference>
<dbReference type="InterPro" id="IPR040893">
    <property type="entry name" value="RADX"/>
</dbReference>
<dbReference type="CDD" id="cd04477">
    <property type="entry name" value="RPA1N"/>
    <property type="match status" value="1"/>
</dbReference>
<dbReference type="Gene3D" id="2.40.50.140">
    <property type="entry name" value="Nucleic acid-binding proteins"/>
    <property type="match status" value="1"/>
</dbReference>
<keyword evidence="2" id="KW-0238">DNA-binding</keyword>
<dbReference type="PANTHER" id="PTHR14944">
    <property type="entry name" value="RPA-RELATED PROTEIN RADX"/>
    <property type="match status" value="1"/>
</dbReference>
<dbReference type="FunFam" id="2.40.50.140:FF:000117">
    <property type="entry name" value="Replication protein A subunit"/>
    <property type="match status" value="1"/>
</dbReference>
<dbReference type="Proteomes" id="UP000516437">
    <property type="component" value="Unassembled WGS sequence"/>
</dbReference>
<dbReference type="InterPro" id="IPR007199">
    <property type="entry name" value="Rep_factor-A_N"/>
</dbReference>
<dbReference type="EMBL" id="RXIC02000228">
    <property type="protein sequence ID" value="KAB1200080.1"/>
    <property type="molecule type" value="Genomic_DNA"/>
</dbReference>
<organism evidence="2 3">
    <name type="scientific">Morella rubra</name>
    <name type="common">Chinese bayberry</name>
    <dbReference type="NCBI Taxonomy" id="262757"/>
    <lineage>
        <taxon>Eukaryota</taxon>
        <taxon>Viridiplantae</taxon>
        <taxon>Streptophyta</taxon>
        <taxon>Embryophyta</taxon>
        <taxon>Tracheophyta</taxon>
        <taxon>Spermatophyta</taxon>
        <taxon>Magnoliopsida</taxon>
        <taxon>eudicotyledons</taxon>
        <taxon>Gunneridae</taxon>
        <taxon>Pentapetalae</taxon>
        <taxon>rosids</taxon>
        <taxon>fabids</taxon>
        <taxon>Fagales</taxon>
        <taxon>Myricaceae</taxon>
        <taxon>Morella</taxon>
    </lineage>
</organism>